<feature type="compositionally biased region" description="Low complexity" evidence="1">
    <location>
        <begin position="12"/>
        <end position="38"/>
    </location>
</feature>
<accession>A0A4S2MLN2</accession>
<feature type="compositionally biased region" description="Basic residues" evidence="1">
    <location>
        <begin position="327"/>
        <end position="347"/>
    </location>
</feature>
<gene>
    <name evidence="2" type="ORF">EX30DRAFT_343726</name>
</gene>
<feature type="region of interest" description="Disordered" evidence="1">
    <location>
        <begin position="292"/>
        <end position="359"/>
    </location>
</feature>
<reference evidence="2 3" key="1">
    <citation type="submission" date="2019-04" db="EMBL/GenBank/DDBJ databases">
        <title>Comparative genomics and transcriptomics to analyze fruiting body development in filamentous ascomycetes.</title>
        <authorList>
            <consortium name="DOE Joint Genome Institute"/>
            <person name="Lutkenhaus R."/>
            <person name="Traeger S."/>
            <person name="Breuer J."/>
            <person name="Kuo A."/>
            <person name="Lipzen A."/>
            <person name="Pangilinan J."/>
            <person name="Dilworth D."/>
            <person name="Sandor L."/>
            <person name="Poggeler S."/>
            <person name="Barry K."/>
            <person name="Grigoriev I.V."/>
            <person name="Nowrousian M."/>
        </authorList>
    </citation>
    <scope>NUCLEOTIDE SEQUENCE [LARGE SCALE GENOMIC DNA]</scope>
    <source>
        <strain evidence="2 3">CBS 389.68</strain>
    </source>
</reference>
<feature type="region of interest" description="Disordered" evidence="1">
    <location>
        <begin position="249"/>
        <end position="276"/>
    </location>
</feature>
<keyword evidence="3" id="KW-1185">Reference proteome</keyword>
<feature type="compositionally biased region" description="Acidic residues" evidence="1">
    <location>
        <begin position="255"/>
        <end position="267"/>
    </location>
</feature>
<dbReference type="AlphaFoldDB" id="A0A4S2MLN2"/>
<feature type="region of interest" description="Disordered" evidence="1">
    <location>
        <begin position="105"/>
        <end position="211"/>
    </location>
</feature>
<feature type="region of interest" description="Disordered" evidence="1">
    <location>
        <begin position="1"/>
        <end position="72"/>
    </location>
</feature>
<organism evidence="2 3">
    <name type="scientific">Ascodesmis nigricans</name>
    <dbReference type="NCBI Taxonomy" id="341454"/>
    <lineage>
        <taxon>Eukaryota</taxon>
        <taxon>Fungi</taxon>
        <taxon>Dikarya</taxon>
        <taxon>Ascomycota</taxon>
        <taxon>Pezizomycotina</taxon>
        <taxon>Pezizomycetes</taxon>
        <taxon>Pezizales</taxon>
        <taxon>Ascodesmidaceae</taxon>
        <taxon>Ascodesmis</taxon>
    </lineage>
</organism>
<evidence type="ECO:0000256" key="1">
    <source>
        <dbReference type="SAM" id="MobiDB-lite"/>
    </source>
</evidence>
<protein>
    <submittedName>
        <fullName evidence="2">Uncharacterized protein</fullName>
    </submittedName>
</protein>
<dbReference type="Proteomes" id="UP000298138">
    <property type="component" value="Unassembled WGS sequence"/>
</dbReference>
<dbReference type="EMBL" id="ML220148">
    <property type="protein sequence ID" value="TGZ77815.1"/>
    <property type="molecule type" value="Genomic_DNA"/>
</dbReference>
<evidence type="ECO:0000313" key="3">
    <source>
        <dbReference type="Proteomes" id="UP000298138"/>
    </source>
</evidence>
<proteinExistence type="predicted"/>
<dbReference type="InParanoid" id="A0A4S2MLN2"/>
<feature type="compositionally biased region" description="Acidic residues" evidence="1">
    <location>
        <begin position="123"/>
        <end position="136"/>
    </location>
</feature>
<sequence>MTPSRYSPPLPLSTTISTSSSLHIPTTTSSSSTPLPHTWATIPYRRSRPSLSPRCQYPSWTAPEPASREAYSSSLIIPAAKSEASGSGGEEEFATAPEVPVTDITLALDPLPVSAPRDAVEQQQEEDMPISDDDDDIPRTSTRSRSRDNLIPAATADTADIADTAKISKSASSSSDPPITTPQASKRAIPSSSPPAARTATTTHLRPPPPILPDLPSWWEYYYTYNSAAIHAGEELLLEILHSWETSSDGVLSSQEEEEEEEEEETDYTAGTTPTFDTWCGGAVTDGVHRIGQVRPRIRGGIGGQGDGVDDSSDGEKGSRKGEKEKKKQKKKKKRDSRFRRRSKNIGKRVLGGDAEKTEEMRRLRGGDRKGGVMEKVWEEVKVCARMVGASLLWLVMGCGCGDCWRPDRVG</sequence>
<feature type="compositionally biased region" description="Basic and acidic residues" evidence="1">
    <location>
        <begin position="314"/>
        <end position="326"/>
    </location>
</feature>
<feature type="compositionally biased region" description="Pro residues" evidence="1">
    <location>
        <begin position="1"/>
        <end position="11"/>
    </location>
</feature>
<evidence type="ECO:0000313" key="2">
    <source>
        <dbReference type="EMBL" id="TGZ77815.1"/>
    </source>
</evidence>
<name>A0A4S2MLN2_9PEZI</name>
<feature type="compositionally biased region" description="Low complexity" evidence="1">
    <location>
        <begin position="153"/>
        <end position="205"/>
    </location>
</feature>